<protein>
    <recommendedName>
        <fullName evidence="2">BD-FAE-like domain-containing protein</fullName>
    </recommendedName>
</protein>
<sequence length="291" mass="32518">MRSAMVSDGWKSVLQMALDIYRPNSVEGGDNRPVFVYIHGGGWTTGSKSMTGPILAELISRKWVVVSIDYRLTTKAGYPTQLTDCKRALRWIKDQIDVYGGDPNNIIVGGDSAGGQLAALVAMTPNLPEYQPGFEDVDTTVQGCVPQSASMDLTDMNNRVQHGSRERFIKEVCHREGSPESPENLAFLKEHSPMFKVKDAKVPFLLVQGDLDVLAPVQTARDFVKEFQSKSEASITYLEIPGAHHAFHVFSSPRTWYTVLAIAEWLEFHFDKNQTGGERKIQVNELVEWGW</sequence>
<evidence type="ECO:0000256" key="1">
    <source>
        <dbReference type="ARBA" id="ARBA00022801"/>
    </source>
</evidence>
<gene>
    <name evidence="3" type="ORF">BGZ80_005486</name>
</gene>
<keyword evidence="4" id="KW-1185">Reference proteome</keyword>
<accession>A0A9P6N0R0</accession>
<dbReference type="Proteomes" id="UP000703661">
    <property type="component" value="Unassembled WGS sequence"/>
</dbReference>
<dbReference type="AlphaFoldDB" id="A0A9P6N0R0"/>
<evidence type="ECO:0000313" key="3">
    <source>
        <dbReference type="EMBL" id="KAG0019645.1"/>
    </source>
</evidence>
<comment type="caution">
    <text evidence="3">The sequence shown here is derived from an EMBL/GenBank/DDBJ whole genome shotgun (WGS) entry which is preliminary data.</text>
</comment>
<dbReference type="Pfam" id="PF20434">
    <property type="entry name" value="BD-FAE"/>
    <property type="match status" value="1"/>
</dbReference>
<dbReference type="OrthoDB" id="19653at2759"/>
<dbReference type="InterPro" id="IPR049492">
    <property type="entry name" value="BD-FAE-like_dom"/>
</dbReference>
<keyword evidence="1" id="KW-0378">Hydrolase</keyword>
<dbReference type="InterPro" id="IPR029058">
    <property type="entry name" value="AB_hydrolase_fold"/>
</dbReference>
<name>A0A9P6N0R0_9FUNG</name>
<dbReference type="GO" id="GO:0016787">
    <property type="term" value="F:hydrolase activity"/>
    <property type="evidence" value="ECO:0007669"/>
    <property type="project" value="UniProtKB-KW"/>
</dbReference>
<dbReference type="Gene3D" id="3.40.50.1820">
    <property type="entry name" value="alpha/beta hydrolase"/>
    <property type="match status" value="1"/>
</dbReference>
<dbReference type="PANTHER" id="PTHR48081:SF33">
    <property type="entry name" value="KYNURENINE FORMAMIDASE"/>
    <property type="match status" value="1"/>
</dbReference>
<evidence type="ECO:0000313" key="4">
    <source>
        <dbReference type="Proteomes" id="UP000703661"/>
    </source>
</evidence>
<reference evidence="3" key="1">
    <citation type="journal article" date="2020" name="Fungal Divers.">
        <title>Resolving the Mortierellaceae phylogeny through synthesis of multi-gene phylogenetics and phylogenomics.</title>
        <authorList>
            <person name="Vandepol N."/>
            <person name="Liber J."/>
            <person name="Desiro A."/>
            <person name="Na H."/>
            <person name="Kennedy M."/>
            <person name="Barry K."/>
            <person name="Grigoriev I.V."/>
            <person name="Miller A.N."/>
            <person name="O'Donnell K."/>
            <person name="Stajich J.E."/>
            <person name="Bonito G."/>
        </authorList>
    </citation>
    <scope>NUCLEOTIDE SEQUENCE</scope>
    <source>
        <strain evidence="3">NRRL 2769</strain>
    </source>
</reference>
<dbReference type="EMBL" id="JAAAID010000270">
    <property type="protein sequence ID" value="KAG0019645.1"/>
    <property type="molecule type" value="Genomic_DNA"/>
</dbReference>
<dbReference type="InterPro" id="IPR050300">
    <property type="entry name" value="GDXG_lipolytic_enzyme"/>
</dbReference>
<feature type="domain" description="BD-FAE-like" evidence="2">
    <location>
        <begin position="18"/>
        <end position="225"/>
    </location>
</feature>
<proteinExistence type="predicted"/>
<dbReference type="SUPFAM" id="SSF53474">
    <property type="entry name" value="alpha/beta-Hydrolases"/>
    <property type="match status" value="1"/>
</dbReference>
<dbReference type="PANTHER" id="PTHR48081">
    <property type="entry name" value="AB HYDROLASE SUPERFAMILY PROTEIN C4A8.06C"/>
    <property type="match status" value="1"/>
</dbReference>
<evidence type="ECO:0000259" key="2">
    <source>
        <dbReference type="Pfam" id="PF20434"/>
    </source>
</evidence>
<organism evidence="3 4">
    <name type="scientific">Entomortierella chlamydospora</name>
    <dbReference type="NCBI Taxonomy" id="101097"/>
    <lineage>
        <taxon>Eukaryota</taxon>
        <taxon>Fungi</taxon>
        <taxon>Fungi incertae sedis</taxon>
        <taxon>Mucoromycota</taxon>
        <taxon>Mortierellomycotina</taxon>
        <taxon>Mortierellomycetes</taxon>
        <taxon>Mortierellales</taxon>
        <taxon>Mortierellaceae</taxon>
        <taxon>Entomortierella</taxon>
    </lineage>
</organism>